<dbReference type="Pfam" id="PF01266">
    <property type="entry name" value="DAO"/>
    <property type="match status" value="1"/>
</dbReference>
<dbReference type="GO" id="GO:0005737">
    <property type="term" value="C:cytoplasm"/>
    <property type="evidence" value="ECO:0007669"/>
    <property type="project" value="TreeGrafter"/>
</dbReference>
<evidence type="ECO:0000256" key="1">
    <source>
        <dbReference type="SAM" id="MobiDB-lite"/>
    </source>
</evidence>
<evidence type="ECO:0000313" key="4">
    <source>
        <dbReference type="Proteomes" id="UP000186601"/>
    </source>
</evidence>
<dbReference type="InterPro" id="IPR006076">
    <property type="entry name" value="FAD-dep_OxRdtase"/>
</dbReference>
<dbReference type="PANTHER" id="PTHR13847:SF213">
    <property type="entry name" value="DEPENDENT OXIDOREDUCTASE, PUTATIVE-RELATED"/>
    <property type="match status" value="1"/>
</dbReference>
<accession>A0A2R6NFN7</accession>
<proteinExistence type="predicted"/>
<sequence>MGSVLSRAKLILGAVVLINRALDTLSKRLKTSPGLPVSNPSLPFWTIPKSTISSEGKDLPQDADIVIIGSGITGTSFAYHALKRDSSLRVVILEARDVCSGATGRNGGHINPPLFDGWKDLKERHGESDAKMLIRFRLAHVQDMKAVATEEDILKESQIRVTEHLEVHINREYFEEAREELEGWKTDMPDEAEAFTAFEESQVVENFNLAPGTAGCIWGPGGAMHPYRFVTCLLAKLLDRHSQNFYIATHTPCISITAPSRANPLYTVETPNGSILAPHIVHATNGWVSHLVEPMREKVVPVRGTMSAQRPGTSLSPATQDGLRSFVFHPGGLGYDYLTQLPSGEHELMFGGGWASAFDSAFADIGVSDDSSFSFSVASHLAGALPLYFGTGSWGKEKQPDTSDDDGGIKWGEGRTKAQWGGILGISADGLPWVGRLPRKISGRAEPPTTCTPRERSGSSGKTETETSTSDSVDDVVVRDRLRTASPGEWIAAGYTGEGMVHAWMSGKALACMVQDAEDEMKDWFPEMLRVTEDRWKKANLEEFISRRL</sequence>
<protein>
    <recommendedName>
        <fullName evidence="2">FAD dependent oxidoreductase domain-containing protein</fullName>
    </recommendedName>
</protein>
<organism evidence="3 4">
    <name type="scientific">Hermanssonia centrifuga</name>
    <dbReference type="NCBI Taxonomy" id="98765"/>
    <lineage>
        <taxon>Eukaryota</taxon>
        <taxon>Fungi</taxon>
        <taxon>Dikarya</taxon>
        <taxon>Basidiomycota</taxon>
        <taxon>Agaricomycotina</taxon>
        <taxon>Agaricomycetes</taxon>
        <taxon>Polyporales</taxon>
        <taxon>Meruliaceae</taxon>
        <taxon>Hermanssonia</taxon>
    </lineage>
</organism>
<dbReference type="EMBL" id="MLYV02001294">
    <property type="protein sequence ID" value="PSR71131.1"/>
    <property type="molecule type" value="Genomic_DNA"/>
</dbReference>
<feature type="region of interest" description="Disordered" evidence="1">
    <location>
        <begin position="393"/>
        <end position="412"/>
    </location>
</feature>
<feature type="region of interest" description="Disordered" evidence="1">
    <location>
        <begin position="438"/>
        <end position="473"/>
    </location>
</feature>
<feature type="domain" description="FAD dependent oxidoreductase" evidence="2">
    <location>
        <begin position="64"/>
        <end position="512"/>
    </location>
</feature>
<dbReference type="Gene3D" id="3.30.9.10">
    <property type="entry name" value="D-Amino Acid Oxidase, subunit A, domain 2"/>
    <property type="match status" value="1"/>
</dbReference>
<evidence type="ECO:0000313" key="3">
    <source>
        <dbReference type="EMBL" id="PSR71131.1"/>
    </source>
</evidence>
<dbReference type="AlphaFoldDB" id="A0A2R6NFN7"/>
<dbReference type="SUPFAM" id="SSF51905">
    <property type="entry name" value="FAD/NAD(P)-binding domain"/>
    <property type="match status" value="1"/>
</dbReference>
<dbReference type="Gene3D" id="3.50.50.60">
    <property type="entry name" value="FAD/NAD(P)-binding domain"/>
    <property type="match status" value="1"/>
</dbReference>
<dbReference type="PANTHER" id="PTHR13847">
    <property type="entry name" value="SARCOSINE DEHYDROGENASE-RELATED"/>
    <property type="match status" value="1"/>
</dbReference>
<feature type="compositionally biased region" description="Low complexity" evidence="1">
    <location>
        <begin position="458"/>
        <end position="471"/>
    </location>
</feature>
<dbReference type="STRING" id="98765.A0A2R6NFN7"/>
<dbReference type="Proteomes" id="UP000186601">
    <property type="component" value="Unassembled WGS sequence"/>
</dbReference>
<keyword evidence="4" id="KW-1185">Reference proteome</keyword>
<reference evidence="3 4" key="1">
    <citation type="submission" date="2018-02" db="EMBL/GenBank/DDBJ databases">
        <title>Genome sequence of the basidiomycete white-rot fungus Phlebia centrifuga.</title>
        <authorList>
            <person name="Granchi Z."/>
            <person name="Peng M."/>
            <person name="de Vries R.P."/>
            <person name="Hilden K."/>
            <person name="Makela M.R."/>
            <person name="Grigoriev I."/>
            <person name="Riley R."/>
        </authorList>
    </citation>
    <scope>NUCLEOTIDE SEQUENCE [LARGE SCALE GENOMIC DNA]</scope>
    <source>
        <strain evidence="3 4">FBCC195</strain>
    </source>
</reference>
<gene>
    <name evidence="3" type="ORF">PHLCEN_2v12977</name>
</gene>
<evidence type="ECO:0000259" key="2">
    <source>
        <dbReference type="Pfam" id="PF01266"/>
    </source>
</evidence>
<comment type="caution">
    <text evidence="3">The sequence shown here is derived from an EMBL/GenBank/DDBJ whole genome shotgun (WGS) entry which is preliminary data.</text>
</comment>
<dbReference type="OrthoDB" id="429143at2759"/>
<name>A0A2R6NFN7_9APHY</name>
<dbReference type="InterPro" id="IPR036188">
    <property type="entry name" value="FAD/NAD-bd_sf"/>
</dbReference>